<dbReference type="OrthoDB" id="1106713at2759"/>
<feature type="compositionally biased region" description="Basic and acidic residues" evidence="1">
    <location>
        <begin position="1"/>
        <end position="12"/>
    </location>
</feature>
<evidence type="ECO:0000256" key="1">
    <source>
        <dbReference type="SAM" id="MobiDB-lite"/>
    </source>
</evidence>
<accession>A0A565BTQ5</accession>
<name>A0A565BTQ5_9BRAS</name>
<reference evidence="2" key="1">
    <citation type="submission" date="2019-07" db="EMBL/GenBank/DDBJ databases">
        <authorList>
            <person name="Dittberner H."/>
        </authorList>
    </citation>
    <scope>NUCLEOTIDE SEQUENCE [LARGE SCALE GENOMIC DNA]</scope>
</reference>
<feature type="region of interest" description="Disordered" evidence="1">
    <location>
        <begin position="98"/>
        <end position="121"/>
    </location>
</feature>
<feature type="region of interest" description="Disordered" evidence="1">
    <location>
        <begin position="1"/>
        <end position="76"/>
    </location>
</feature>
<protein>
    <submittedName>
        <fullName evidence="2">Uncharacterized protein</fullName>
    </submittedName>
</protein>
<evidence type="ECO:0000313" key="3">
    <source>
        <dbReference type="Proteomes" id="UP000489600"/>
    </source>
</evidence>
<dbReference type="AlphaFoldDB" id="A0A565BTQ5"/>
<gene>
    <name evidence="2" type="ORF">ANE_LOCUS15189</name>
</gene>
<sequence>MKPVREEGDTSRAEQQTEEGYTLVRHGGHRSESQRIRPVLGDRREKGNLDLESPEIRKENKENHNLPNHNHQGKRVSHEARITFGASMKQNLKGVQLGNKVSGRAQDKSKSTLFKKGKPTRGLVFSPRQEEIALSSSGKRMRMEKETMGRADMGLSQHVRGTEAEDVSVSVGDKMEVVAQLGWVRS</sequence>
<feature type="compositionally biased region" description="Basic and acidic residues" evidence="1">
    <location>
        <begin position="29"/>
        <end position="64"/>
    </location>
</feature>
<dbReference type="EMBL" id="CABITT030000005">
    <property type="protein sequence ID" value="VVB04745.1"/>
    <property type="molecule type" value="Genomic_DNA"/>
</dbReference>
<dbReference type="Proteomes" id="UP000489600">
    <property type="component" value="Unassembled WGS sequence"/>
</dbReference>
<organism evidence="2 3">
    <name type="scientific">Arabis nemorensis</name>
    <dbReference type="NCBI Taxonomy" id="586526"/>
    <lineage>
        <taxon>Eukaryota</taxon>
        <taxon>Viridiplantae</taxon>
        <taxon>Streptophyta</taxon>
        <taxon>Embryophyta</taxon>
        <taxon>Tracheophyta</taxon>
        <taxon>Spermatophyta</taxon>
        <taxon>Magnoliopsida</taxon>
        <taxon>eudicotyledons</taxon>
        <taxon>Gunneridae</taxon>
        <taxon>Pentapetalae</taxon>
        <taxon>rosids</taxon>
        <taxon>malvids</taxon>
        <taxon>Brassicales</taxon>
        <taxon>Brassicaceae</taxon>
        <taxon>Arabideae</taxon>
        <taxon>Arabis</taxon>
    </lineage>
</organism>
<comment type="caution">
    <text evidence="2">The sequence shown here is derived from an EMBL/GenBank/DDBJ whole genome shotgun (WGS) entry which is preliminary data.</text>
</comment>
<keyword evidence="3" id="KW-1185">Reference proteome</keyword>
<proteinExistence type="predicted"/>
<evidence type="ECO:0000313" key="2">
    <source>
        <dbReference type="EMBL" id="VVB04745.1"/>
    </source>
</evidence>